<dbReference type="PROSITE" id="PS01209">
    <property type="entry name" value="LDLRA_1"/>
    <property type="match status" value="15"/>
</dbReference>
<evidence type="ECO:0000256" key="21">
    <source>
        <dbReference type="SAM" id="SignalP"/>
    </source>
</evidence>
<evidence type="ECO:0000313" key="23">
    <source>
        <dbReference type="EnsemblMetazoa" id="tetur25g01440.1"/>
    </source>
</evidence>
<feature type="domain" description="EGF-like" evidence="22">
    <location>
        <begin position="1482"/>
        <end position="1518"/>
    </location>
</feature>
<evidence type="ECO:0000256" key="2">
    <source>
        <dbReference type="ARBA" id="ARBA00009939"/>
    </source>
</evidence>
<dbReference type="FunFam" id="4.10.400.10:FF:000189">
    <property type="entry name" value="low-density lipoprotein receptor 1"/>
    <property type="match status" value="1"/>
</dbReference>
<evidence type="ECO:0000256" key="1">
    <source>
        <dbReference type="ARBA" id="ARBA00004479"/>
    </source>
</evidence>
<keyword evidence="3 16" id="KW-0245">EGF-like domain</keyword>
<dbReference type="SMART" id="SM00192">
    <property type="entry name" value="LDLa"/>
    <property type="match status" value="30"/>
</dbReference>
<feature type="disulfide bond" evidence="17">
    <location>
        <begin position="2568"/>
        <end position="2586"/>
    </location>
</feature>
<feature type="disulfide bond" evidence="17">
    <location>
        <begin position="76"/>
        <end position="91"/>
    </location>
</feature>
<feature type="repeat" description="LDL-receptor class B" evidence="18">
    <location>
        <begin position="289"/>
        <end position="329"/>
    </location>
</feature>
<dbReference type="InterPro" id="IPR056588">
    <property type="entry name" value="EGF_LRP2"/>
</dbReference>
<evidence type="ECO:0000256" key="3">
    <source>
        <dbReference type="ARBA" id="ARBA00022536"/>
    </source>
</evidence>
<protein>
    <recommendedName>
        <fullName evidence="22">EGF-like domain-containing protein</fullName>
    </recommendedName>
</protein>
<feature type="disulfide bond" evidence="17">
    <location>
        <begin position="3363"/>
        <end position="3378"/>
    </location>
</feature>
<feature type="disulfide bond" evidence="17">
    <location>
        <begin position="2873"/>
        <end position="2891"/>
    </location>
</feature>
<evidence type="ECO:0000256" key="20">
    <source>
        <dbReference type="SAM" id="Phobius"/>
    </source>
</evidence>
<feature type="disulfide bond" evidence="17">
    <location>
        <begin position="851"/>
        <end position="863"/>
    </location>
</feature>
<feature type="repeat" description="LDL-receptor class B" evidence="18">
    <location>
        <begin position="1392"/>
        <end position="1436"/>
    </location>
</feature>
<dbReference type="FunFam" id="4.10.400.10:FF:000078">
    <property type="entry name" value="low-density lipoprotein receptor-related protein 2"/>
    <property type="match status" value="1"/>
</dbReference>
<dbReference type="STRING" id="32264.T1KX80"/>
<evidence type="ECO:0000313" key="24">
    <source>
        <dbReference type="Proteomes" id="UP000015104"/>
    </source>
</evidence>
<feature type="domain" description="EGF-like" evidence="22">
    <location>
        <begin position="4166"/>
        <end position="4198"/>
    </location>
</feature>
<feature type="disulfide bond" evidence="17">
    <location>
        <begin position="858"/>
        <end position="876"/>
    </location>
</feature>
<feature type="disulfide bond" evidence="17">
    <location>
        <begin position="1062"/>
        <end position="1080"/>
    </location>
</feature>
<dbReference type="PROSITE" id="PS00022">
    <property type="entry name" value="EGF_1"/>
    <property type="match status" value="1"/>
</dbReference>
<keyword evidence="9 20" id="KW-1133">Transmembrane helix</keyword>
<evidence type="ECO:0000256" key="8">
    <source>
        <dbReference type="ARBA" id="ARBA00022837"/>
    </source>
</evidence>
<dbReference type="EMBL" id="CAEY01000676">
    <property type="status" value="NOT_ANNOTATED_CDS"/>
    <property type="molecule type" value="Genomic_DNA"/>
</dbReference>
<dbReference type="FunFam" id="4.10.400.10:FF:000002">
    <property type="entry name" value="Low-density lipoprotein receptor-related protein 1"/>
    <property type="match status" value="2"/>
</dbReference>
<dbReference type="InterPro" id="IPR018097">
    <property type="entry name" value="EGF_Ca-bd_CS"/>
</dbReference>
<feature type="disulfide bond" evidence="17">
    <location>
        <begin position="3592"/>
        <end position="3604"/>
    </location>
</feature>
<dbReference type="Pfam" id="PF16472">
    <property type="entry name" value="DUF5050"/>
    <property type="match status" value="1"/>
</dbReference>
<keyword evidence="13" id="KW-0168">Coated pit</keyword>
<evidence type="ECO:0000259" key="22">
    <source>
        <dbReference type="PROSITE" id="PS50026"/>
    </source>
</evidence>
<feature type="disulfide bond" evidence="17">
    <location>
        <begin position="3553"/>
        <end position="3565"/>
    </location>
</feature>
<dbReference type="EnsemblMetazoa" id="tetur25g01440.1">
    <property type="protein sequence ID" value="tetur25g01440.1"/>
    <property type="gene ID" value="tetur25g01440"/>
</dbReference>
<feature type="disulfide bond" evidence="17">
    <location>
        <begin position="818"/>
        <end position="836"/>
    </location>
</feature>
<keyword evidence="8" id="KW-0106">Calcium</keyword>
<feature type="disulfide bond" evidence="17">
    <location>
        <begin position="3685"/>
        <end position="3703"/>
    </location>
</feature>
<dbReference type="GO" id="GO:0005905">
    <property type="term" value="C:clathrin-coated pit"/>
    <property type="evidence" value="ECO:0007669"/>
    <property type="project" value="UniProtKB-KW"/>
</dbReference>
<dbReference type="InterPro" id="IPR051221">
    <property type="entry name" value="LDLR-related"/>
</dbReference>
<dbReference type="Gene3D" id="2.120.10.30">
    <property type="entry name" value="TolB, C-terminal domain"/>
    <property type="match status" value="8"/>
</dbReference>
<dbReference type="FunFam" id="2.120.10.30:FF:000241">
    <property type="entry name" value="Low-density lipoprotein receptor-related protein 6"/>
    <property type="match status" value="5"/>
</dbReference>
<dbReference type="InterPro" id="IPR032485">
    <property type="entry name" value="LRP1-like_beta_prop"/>
</dbReference>
<evidence type="ECO:0000256" key="13">
    <source>
        <dbReference type="ARBA" id="ARBA00023176"/>
    </source>
</evidence>
<feature type="disulfide bond" evidence="17">
    <location>
        <begin position="3722"/>
        <end position="3734"/>
    </location>
</feature>
<feature type="disulfide bond" evidence="17">
    <location>
        <begin position="2790"/>
        <end position="2808"/>
    </location>
</feature>
<keyword evidence="5 20" id="KW-0812">Transmembrane</keyword>
<feature type="disulfide bond" evidence="17">
    <location>
        <begin position="890"/>
        <end position="902"/>
    </location>
</feature>
<feature type="disulfide bond" evidence="17">
    <location>
        <begin position="990"/>
        <end position="1005"/>
    </location>
</feature>
<dbReference type="FunFam" id="2.120.10.30:FF:000035">
    <property type="entry name" value="Low-density lipoprotein receptor-related protein 2"/>
    <property type="match status" value="2"/>
</dbReference>
<dbReference type="PRINTS" id="PR00261">
    <property type="entry name" value="LDLRECEPTOR"/>
</dbReference>
<evidence type="ECO:0000256" key="6">
    <source>
        <dbReference type="ARBA" id="ARBA00022729"/>
    </source>
</evidence>
<dbReference type="GO" id="GO:0043235">
    <property type="term" value="C:receptor complex"/>
    <property type="evidence" value="ECO:0007669"/>
    <property type="project" value="TreeGrafter"/>
</dbReference>
<dbReference type="Pfam" id="PF00058">
    <property type="entry name" value="Ldl_recept_b"/>
    <property type="match status" value="9"/>
</dbReference>
<dbReference type="Pfam" id="PF07645">
    <property type="entry name" value="EGF_CA"/>
    <property type="match status" value="3"/>
</dbReference>
<dbReference type="PROSITE" id="PS01187">
    <property type="entry name" value="EGF_CA"/>
    <property type="match status" value="4"/>
</dbReference>
<keyword evidence="6 21" id="KW-0732">Signal</keyword>
<dbReference type="Pfam" id="PF14670">
    <property type="entry name" value="FXa_inhibition"/>
    <property type="match status" value="1"/>
</dbReference>
<dbReference type="InterPro" id="IPR002172">
    <property type="entry name" value="LDrepeatLR_classA_rpt"/>
</dbReference>
<feature type="disulfide bond" evidence="17">
    <location>
        <begin position="3560"/>
        <end position="3578"/>
    </location>
</feature>
<dbReference type="SMART" id="SM00135">
    <property type="entry name" value="LY"/>
    <property type="match status" value="38"/>
</dbReference>
<evidence type="ECO:0000256" key="10">
    <source>
        <dbReference type="ARBA" id="ARBA00023136"/>
    </source>
</evidence>
<evidence type="ECO:0000256" key="5">
    <source>
        <dbReference type="ARBA" id="ARBA00022692"/>
    </source>
</evidence>
<feature type="transmembrane region" description="Helical" evidence="20">
    <location>
        <begin position="4212"/>
        <end position="4237"/>
    </location>
</feature>
<feature type="disulfide bond" evidence="17">
    <location>
        <begin position="3741"/>
        <end position="3756"/>
    </location>
</feature>
<feature type="repeat" description="LDL-receptor class B" evidence="18">
    <location>
        <begin position="1988"/>
        <end position="2031"/>
    </location>
</feature>
<dbReference type="FunFam" id="4.10.400.10:FF:000005">
    <property type="entry name" value="low-density lipoprotein receptor-related protein 1B"/>
    <property type="match status" value="2"/>
</dbReference>
<keyword evidence="7" id="KW-0677">Repeat</keyword>
<evidence type="ECO:0000256" key="11">
    <source>
        <dbReference type="ARBA" id="ARBA00023157"/>
    </source>
</evidence>
<feature type="disulfide bond" evidence="17">
    <location>
        <begin position="2783"/>
        <end position="2795"/>
    </location>
</feature>
<dbReference type="Proteomes" id="UP000015104">
    <property type="component" value="Unassembled WGS sequence"/>
</dbReference>
<keyword evidence="14" id="KW-0325">Glycoprotein</keyword>
<dbReference type="PROSITE" id="PS51120">
    <property type="entry name" value="LDLRB"/>
    <property type="match status" value="16"/>
</dbReference>
<feature type="disulfide bond" evidence="17">
    <location>
        <begin position="897"/>
        <end position="915"/>
    </location>
</feature>
<name>T1KX80_TETUR</name>
<feature type="domain" description="EGF-like" evidence="22">
    <location>
        <begin position="2902"/>
        <end position="2943"/>
    </location>
</feature>
<dbReference type="PROSITE" id="PS01186">
    <property type="entry name" value="EGF_2"/>
    <property type="match status" value="3"/>
</dbReference>
<dbReference type="SUPFAM" id="SSF57196">
    <property type="entry name" value="EGF/Laminin"/>
    <property type="match status" value="5"/>
</dbReference>
<dbReference type="Gene3D" id="4.10.400.10">
    <property type="entry name" value="Low-density Lipoprotein Receptor"/>
    <property type="match status" value="30"/>
</dbReference>
<evidence type="ECO:0000256" key="16">
    <source>
        <dbReference type="PROSITE-ProRule" id="PRU00076"/>
    </source>
</evidence>
<feature type="repeat" description="LDL-receptor class B" evidence="18">
    <location>
        <begin position="1673"/>
        <end position="1719"/>
    </location>
</feature>
<feature type="disulfide bond" evidence="16">
    <location>
        <begin position="136"/>
        <end position="146"/>
    </location>
</feature>
<feature type="disulfide bond" evidence="17">
    <location>
        <begin position="2522"/>
        <end position="2534"/>
    </location>
</feature>
<dbReference type="PROSITE" id="PS00010">
    <property type="entry name" value="ASX_HYDROXYL"/>
    <property type="match status" value="4"/>
</dbReference>
<reference evidence="23" key="2">
    <citation type="submission" date="2015-06" db="UniProtKB">
        <authorList>
            <consortium name="EnsemblMetazoa"/>
        </authorList>
    </citation>
    <scope>IDENTIFICATION</scope>
</reference>
<reference evidence="24" key="1">
    <citation type="submission" date="2011-08" db="EMBL/GenBank/DDBJ databases">
        <authorList>
            <person name="Rombauts S."/>
        </authorList>
    </citation>
    <scope>NUCLEOTIDE SEQUENCE</scope>
    <source>
        <strain evidence="24">London</strain>
    </source>
</reference>
<feature type="disulfide bond" evidence="17">
    <location>
        <begin position="950"/>
        <end position="965"/>
    </location>
</feature>
<feature type="signal peptide" evidence="21">
    <location>
        <begin position="1"/>
        <end position="23"/>
    </location>
</feature>
<dbReference type="InterPro" id="IPR000033">
    <property type="entry name" value="LDLR_classB_rpt"/>
</dbReference>
<feature type="disulfide bond" evidence="17">
    <location>
        <begin position="2488"/>
        <end position="2506"/>
    </location>
</feature>
<feature type="repeat" description="LDL-receptor class B" evidence="18">
    <location>
        <begin position="3032"/>
        <end position="3074"/>
    </location>
</feature>
<feature type="disulfide bond" evidence="17">
    <location>
        <begin position="2529"/>
        <end position="2547"/>
    </location>
</feature>
<comment type="subcellular location">
    <subcellularLocation>
        <location evidence="15">Membrane</location>
        <location evidence="15">Coated pit</location>
    </subcellularLocation>
    <subcellularLocation>
        <location evidence="1">Membrane</location>
        <topology evidence="1">Single-pass type I membrane protein</topology>
    </subcellularLocation>
</comment>
<evidence type="ECO:0000256" key="19">
    <source>
        <dbReference type="SAM" id="MobiDB-lite"/>
    </source>
</evidence>
<proteinExistence type="inferred from homology"/>
<feature type="chain" id="PRO_5004581912" description="EGF-like domain-containing protein" evidence="21">
    <location>
        <begin position="24"/>
        <end position="4398"/>
    </location>
</feature>
<feature type="repeat" description="LDL-receptor class B" evidence="18">
    <location>
        <begin position="1348"/>
        <end position="1391"/>
    </location>
</feature>
<feature type="disulfide bond" evidence="17">
    <location>
        <begin position="3729"/>
        <end position="3747"/>
    </location>
</feature>
<evidence type="ECO:0000256" key="18">
    <source>
        <dbReference type="PROSITE-ProRule" id="PRU00461"/>
    </source>
</evidence>
<dbReference type="InterPro" id="IPR011042">
    <property type="entry name" value="6-blade_b-propeller_TolB-like"/>
</dbReference>
<keyword evidence="10 20" id="KW-0472">Membrane</keyword>
<dbReference type="GO" id="GO:0006897">
    <property type="term" value="P:endocytosis"/>
    <property type="evidence" value="ECO:0007669"/>
    <property type="project" value="UniProtKB-KW"/>
</dbReference>
<comment type="caution">
    <text evidence="16">Lacks conserved residue(s) required for the propagation of feature annotation.</text>
</comment>
<dbReference type="CDD" id="cd00054">
    <property type="entry name" value="EGF_CA"/>
    <property type="match status" value="2"/>
</dbReference>
<dbReference type="FunFam" id="4.10.400.10:FF:000062">
    <property type="entry name" value="Terribly reduced optic lobes, isoform AI"/>
    <property type="match status" value="1"/>
</dbReference>
<evidence type="ECO:0000256" key="7">
    <source>
        <dbReference type="ARBA" id="ARBA00022737"/>
    </source>
</evidence>
<keyword evidence="11 16" id="KW-1015">Disulfide bond</keyword>
<feature type="disulfide bond" evidence="17">
    <location>
        <begin position="2541"/>
        <end position="2556"/>
    </location>
</feature>
<dbReference type="SMART" id="SM00179">
    <property type="entry name" value="EGF_CA"/>
    <property type="match status" value="8"/>
</dbReference>
<dbReference type="FunFam" id="2.10.25.10:FF:000037">
    <property type="entry name" value="Signal peptide, CUB domain and EGF-like domain-containing 2"/>
    <property type="match status" value="1"/>
</dbReference>
<feature type="disulfide bond" evidence="17">
    <location>
        <begin position="3643"/>
        <end position="3661"/>
    </location>
</feature>
<dbReference type="Pfam" id="PF12662">
    <property type="entry name" value="cEGF"/>
    <property type="match status" value="1"/>
</dbReference>
<feature type="disulfide bond" evidence="17">
    <location>
        <begin position="3432"/>
        <end position="3450"/>
    </location>
</feature>
<feature type="disulfide bond" evidence="17">
    <location>
        <begin position="2647"/>
        <end position="2659"/>
    </location>
</feature>
<dbReference type="PANTHER" id="PTHR22722">
    <property type="entry name" value="LOW-DENSITY LIPOPROTEIN RECEPTOR-RELATED PROTEIN 2-RELATED"/>
    <property type="match status" value="1"/>
</dbReference>
<dbReference type="InterPro" id="IPR000152">
    <property type="entry name" value="EGF-type_Asp/Asn_hydroxyl_site"/>
</dbReference>
<feature type="repeat" description="LDL-receptor class B" evidence="18">
    <location>
        <begin position="2299"/>
        <end position="2345"/>
    </location>
</feature>
<dbReference type="InterPro" id="IPR023415">
    <property type="entry name" value="LDLR_class-A_CS"/>
</dbReference>
<dbReference type="Gene3D" id="2.10.25.10">
    <property type="entry name" value="Laminin"/>
    <property type="match status" value="7"/>
</dbReference>
<evidence type="ECO:0000256" key="4">
    <source>
        <dbReference type="ARBA" id="ARBA00022583"/>
    </source>
</evidence>
<feature type="disulfide bond" evidence="17">
    <location>
        <begin position="3611"/>
        <end position="3626"/>
    </location>
</feature>
<feature type="repeat" description="LDL-receptor class B" evidence="18">
    <location>
        <begin position="4029"/>
        <end position="4071"/>
    </location>
</feature>
<accession>T1KX80</accession>
<feature type="domain" description="EGF-like" evidence="22">
    <location>
        <begin position="132"/>
        <end position="170"/>
    </location>
</feature>
<dbReference type="SUPFAM" id="SSF57184">
    <property type="entry name" value="Growth factor receptor domain"/>
    <property type="match status" value="3"/>
</dbReference>
<evidence type="ECO:0000256" key="15">
    <source>
        <dbReference type="ARBA" id="ARBA00037878"/>
    </source>
</evidence>
<dbReference type="FunFam" id="4.10.400.10:FF:000045">
    <property type="entry name" value="Low-density lipoprotein receptor-related protein 2"/>
    <property type="match status" value="2"/>
</dbReference>
<dbReference type="InterPro" id="IPR001881">
    <property type="entry name" value="EGF-like_Ca-bd_dom"/>
</dbReference>
<feature type="repeat" description="LDL-receptor class B" evidence="18">
    <location>
        <begin position="1303"/>
        <end position="1345"/>
    </location>
</feature>
<dbReference type="CDD" id="cd00112">
    <property type="entry name" value="LDLa"/>
    <property type="match status" value="25"/>
</dbReference>
<feature type="repeat" description="LDL-receptor class B" evidence="18">
    <location>
        <begin position="2346"/>
        <end position="2387"/>
    </location>
</feature>
<feature type="repeat" description="LDL-receptor class B" evidence="18">
    <location>
        <begin position="660"/>
        <end position="702"/>
    </location>
</feature>
<feature type="repeat" description="LDL-receptor class B" evidence="18">
    <location>
        <begin position="2258"/>
        <end position="2298"/>
    </location>
</feature>
<keyword evidence="4" id="KW-0254">Endocytosis</keyword>
<dbReference type="FunFam" id="4.10.400.10:FF:000011">
    <property type="entry name" value="Low-density lipoprotein receptor-related protein 1"/>
    <property type="match status" value="1"/>
</dbReference>
<evidence type="ECO:0000256" key="9">
    <source>
        <dbReference type="ARBA" id="ARBA00022989"/>
    </source>
</evidence>
<comment type="similarity">
    <text evidence="2">Belongs to the LDLR family.</text>
</comment>
<feature type="repeat" description="LDL-receptor class B" evidence="18">
    <location>
        <begin position="3984"/>
        <end position="4027"/>
    </location>
</feature>
<dbReference type="Pfam" id="PF24468">
    <property type="entry name" value="EGF_LRP2"/>
    <property type="match status" value="1"/>
</dbReference>
<dbReference type="HOGENOM" id="CLU_000085_1_1_1"/>
<evidence type="ECO:0000256" key="12">
    <source>
        <dbReference type="ARBA" id="ARBA00023170"/>
    </source>
</evidence>
<feature type="repeat" description="LDL-receptor class B" evidence="18">
    <location>
        <begin position="3075"/>
        <end position="3117"/>
    </location>
</feature>
<dbReference type="InterPro" id="IPR009030">
    <property type="entry name" value="Growth_fac_rcpt_cys_sf"/>
</dbReference>
<feature type="disulfide bond" evidence="17">
    <location>
        <begin position="870"/>
        <end position="885"/>
    </location>
</feature>
<feature type="disulfide bond" evidence="17">
    <location>
        <begin position="2561"/>
        <end position="2573"/>
    </location>
</feature>
<evidence type="ECO:0000256" key="17">
    <source>
        <dbReference type="PROSITE-ProRule" id="PRU00124"/>
    </source>
</evidence>
<dbReference type="InterPro" id="IPR049883">
    <property type="entry name" value="NOTCH1_EGF-like"/>
</dbReference>
<feature type="disulfide bond" evidence="17">
    <location>
        <begin position="2697"/>
        <end position="2715"/>
    </location>
</feature>
<organism evidence="23 24">
    <name type="scientific">Tetranychus urticae</name>
    <name type="common">Two-spotted spider mite</name>
    <dbReference type="NCBI Taxonomy" id="32264"/>
    <lineage>
        <taxon>Eukaryota</taxon>
        <taxon>Metazoa</taxon>
        <taxon>Ecdysozoa</taxon>
        <taxon>Arthropoda</taxon>
        <taxon>Chelicerata</taxon>
        <taxon>Arachnida</taxon>
        <taxon>Acari</taxon>
        <taxon>Acariformes</taxon>
        <taxon>Trombidiformes</taxon>
        <taxon>Prostigmata</taxon>
        <taxon>Eleutherengona</taxon>
        <taxon>Raphignathae</taxon>
        <taxon>Tetranychoidea</taxon>
        <taxon>Tetranychidae</taxon>
        <taxon>Tetranychus</taxon>
    </lineage>
</organism>
<feature type="disulfide bond" evidence="17">
    <location>
        <begin position="2654"/>
        <end position="2672"/>
    </location>
</feature>
<feature type="disulfide bond" evidence="17">
    <location>
        <begin position="3517"/>
        <end position="3535"/>
    </location>
</feature>
<feature type="disulfide bond" evidence="17">
    <location>
        <begin position="2481"/>
        <end position="2493"/>
    </location>
</feature>
<dbReference type="eggNOG" id="KOG1215">
    <property type="taxonomic scope" value="Eukaryota"/>
</dbReference>
<dbReference type="InterPro" id="IPR026823">
    <property type="entry name" value="cEGF"/>
</dbReference>
<dbReference type="SMART" id="SM00181">
    <property type="entry name" value="EGF"/>
    <property type="match status" value="20"/>
</dbReference>
<sequence length="4398" mass="492558">MHILIPWIFLLHLSTWTIRHVNSDSTTTNQSPPLLSTSSLLLTTSNSSIIEPSIPCDDHLWYCSKDKSCLNQDLLCDGKPDCSDESDEKSCSSKLCSSLFCQFGCNASMEGGVCHCPTGMTLDPKDNESCTDLDECKEWSYCDQFCSNTVGSYNCSCSPGYTLVGSRHCKANNSTEMRILFAHATSIYSTDSMGSKLEIIVNTSSASGLDYHFDKKLLFWSDTQDKTIYSINLDNQLSLAVDWITNKIYVCDIYNQKIDIFDLEGKTSAIVLSQNITAPLDIALDPTQGYMFFTDSNNIDRAFMDGSRRKTIVSVHIYKASGLTLDYVNRRLVWCDSQLDQIVIVDYEGNNRHTVIAGVGKVPAPVRVTLFEDLIYWTDSTRQGILKVNIFNSTSQPVETIYREKGINVEPKGIVSYHHLRQPKVDNPCGTRNGGCQHMCVLTRIEGDQQDDFTLGYRCACETGYELAPNQKSCTPVKEFLLYSQQKFVHGILIKDGSNSPAPNAFSDAIVPIVSRSARFVGLDYSYQSQYIFYSDVILDVIYKIKVDGTGKENVLASQNEGVEGLALDWVTNNLYYIDSRKGTLNVLSTTNPAYRRTLLKNLKRPRAIVVHPNKGYIFFSEWERPANISRAYLDGTNVMVFRGVLLGWPNGLSIDYQNDRLYWCDALLDHIQHAKLDGSDVKTISSPRIKHPFSIVIHNDWLYVTDWRLDAILRMNKVNGSNEMIFRTVEEHNRLYSIKMFSKSNQEINARHPCLSNNGRCQKFCFGVPSNTTDFGLEAKCGCPYGEKPSNDGLSCMANPDTEPPVRPCPNSWDFTCNNQRCIPKTWVCDGDDDCLDHSDEHQNCTQSSCSVKEFACASGRCIPLTFRCDGDNDCGDFSDEHNCPNVTCGANEFACENSRCIPSSWKCDSENDCGDGSDEGDSCQEKTCAYYQFTCPGRSQCIPQTWICDGDNDCFDQADEQNCPSVTCLSHQFQCANGKQCILESYHCDGVADCNDGSDEKGCPSLAPNQCDPEKHFKCENSTFCLPKTWYCDGNSDCEDGSDEPSTCGLVECPAKDFKCNNSKCIFKSWICDGQDDCGDGSDEDHRHACGSAPFYCPSGQWQCPNVTETCIDLDKVCDGKDDCPNGLDEGPGCKIESCTGINCANNCTVTPLGPVCTCPPGEMLNDTLTCVDIDECAIPGKCSQFCENRKQSYKCYCDAGYESVHGSSCKALNRTLAYLVISNRRSILVSNLNTTSLERIPVRVENVVATGSEMATGTIYWSDMHAKKIFRLTKGSSEAEVVVGSGLDLVEGLAVDWIGRNLYWVDSKLKTIEVSTLDGKNHVILISQNISQPRGISLDPREGSRVLFWTDWGDNPRLERAGMDGNERKVIIDTKIYWPNGLTIDIPTRRVYFADSKLDYIDFCDYDGKNRQQVLAHNHYLLHPHSLTVFEDTLFWTDRQLNRVLSCHKYRGLNQTVVSHLVSQPLGIHVNHPILQPNSSNPCAKSPCSHLCLLSPKPEGFTCKCPPGYATDRSANSGRCIPIEVPYLMVMKGSQIVDLQLSASDTSTTGYFTPVIGVENGYDFDYDRKEGFIYWIQSKDDSRENSTINRVSLKGGNQTRFLPEGISSSICSLAFDWIGRNLYVGFNKSSSIAVIKVDGDQNYRRIILSNDGTPNGVGRPKSIALDPTSGAIYWLDEGGPNVPAKIGKANMDGTNSKILVKDNLYHLEAITIDIANKRLYFSQSSPGTIESIDLEGQDRQVKLTAASSIDKPQGLAVYNNRLYYLDSNYERIVRVNLPSCNNSHSLEENTPDLKNLKIYAKRPGLDNHPCQTANGGCLHLCIPIANRQHRCLCSTGFKSSGETGCEVYNSFAVVSSLTKLQGFSLDDHSEAMQPVTGSGHNILHVDVHVVKNTIYWTEFNPGGLNGIFSIKPDGTDKKQIISDGIGSNGIRGIAIDWIAGNMYFTNVFPHETYIEVCWLDGSNRMVIFKTTTDQPRALAVNPIKRYIYWIDYGPYPKIERALLDGTNRTSIVSRDIGQPRDLTIDMVTHDIYWVDTKFDAIQKIYFKGGRRQYIVKYIPSPYGVAIHGSFVYWVDRNLRTIFRASKIASPNGTNTQEPIKSNLETLRDIVIYDSKNQPMADTPCSRSGNSVCDQLCFAKPEGYTPSWSCACASGVLSEDGKSCVSVKEYLVFTTRKEIRSVHLDPKQGGSPFQPRVNMTNVVGLDFDFKDDKLLFTQIRPDGSISWIDIKKPDEVHTILKNNINPEGIAYDWTNRKIYWTDSANRSIYAMNMDGSQIVMIVRVERPRAIVVDPCAGYLYYTDWGRFGNSGKIYRTTMAGNFKKVIIGANLTQPSGLAIDYDEGKLYWTDALREKIERSDLDGNNREVLRQATIYPFAITVYGNYIYWTDLQLRGVYRAEKHTGANMIEMVKRLEESPRDIHVFSTDRQKCGINPCNINNGGCTDSCHQAPNGTVECRCNTGFKVANEGRMCVPSNVTCDSTKYACANGKCIPRLWACDGDDDCGDKTDEDKNFCTFHTCGPNEFRCGNGRCIFKTWKCDHENDCGDGTDEEDCKYPPCADGEFTCANSRCIPMSQVCNGVNDCKDNKTSDESLEHCKGNRTCPAGHVACTNTNICVEPYWLCDGDNDCGDNSDENKLICSQRACPPNSFRCPNHRCIPGTWHCDGDDDCGDKADEPEDYCKSDKRTCFGDLFTCDNGNCIPRIYLCDGDNDCLDNSDEDVRHQCDTRTCDPDREFTCTENKNWGRPQCIPKRWICDGDPDCVNGADENVTLHNCPPPEPCDADQFRCNNNRCINKEWVCDHDNDCTDGSDEPKNCTFRACNPDEFSCNNNKCIRLSYFCDGEDDCGDNSDETGEKCKKEPVTCAPGQFKCKNDACIPNEKVCNKQLDCTDGSDEPAHCGVDECLKVETNQCEHRCVDTPTGFYCECNEGYQLMKDGKACEDIDECHQEKGKCSQYCFNTPGSFYCKCNEKYYERERDGRSCKRRDGITPWLIFTNRYYLRNMSTDGKLYNLIKMDLKNVVALDFDYQEQRLYYADVGNKTINRIFINGSGDENIVRHEAHGLEGLAVDWIGKKLYWLDRTSKHLDVSELDGRHRKTILGKGLVDPRAVVAHPGIGYLFFTDWSHHAFIGKIGMDGSNFTRILLYDQKIVWPNALAIDYFSEKIFWADAHLDYIGYSDFDGKSRHEVIHGASVPHVFALSVFDDWLYWTDWNIKAVVRAHKFTGEGMEILRNTSHRPYDLHIYHPLKQLPYSNPCGTDNGNCSHLCLIAPGSTPDSTTYKCACPDNFILSANNKTCFANCTKGQHRCGHPDEICVPIFWTCDGEKDCKDGSDERNCPLFVCKKGMFQCKNNQTCVSRIRICDGINDCPDKSDESFCDHDCGEHSFKCKSTGRCVPDSWQCDGDDDCSDGSDEAAEHCHHRECDPQTQFQCRNGKCIPKLWYCDFDDDCGDDSDEPAHICRNRNCTTGWKKCPTRNNYRCIPSWLFCDGKDDCRDGSDENNPEYCPKCSETGDFKCGNGRCIPLRWRCDFEDDCGDNSDEDPKKCTDLYRECSESEFQCGTKKCIPSRWRCDHDDDCEDGSDEKECQDYKCKEDQFKCKSGHCISSKLVCDGHKDCRDVSDEMNCPTRYPGGRYCPANQFQCNNTVCLRQDFLCDGDDDCGDNSDEEESICSNFTCDVTRKFQCHNNKCIPLWQICNGEDDCGDGSDENNHTLCRKYPVHCLPNQYKCANDLCIPLDKTCDHQDDCGDLSDERGCHEGECSPIHRGGCAHNCTSVGEGGYICTCPRGYRISHNNTKVCEDIDECATFGHNCSQICTNFEGSYGCFCKPGFKMFEEKCSATGHPPVVLIANGLDIRAVDNSQQHQSSLIAGESRIQALDFDPIKDMMYWTDSYEKTIKRSFIPDPFDRDHGLGHSQNLELKSSSKLSDIAVDWIAGNIYWMDIDLSGIKPKGRILTSRTDGRYRKTLYNGLEMPTSLALDPEKGLMFWADAGASPKIASSWMDGTKVSFIVSERLGLPAGLAIDYESDHRLYWCDSKTNTIESSKQDGSDRVVVLKGDLQHPISIDLFEDQIYWVTKDTGEVYRQDKFGRGVKVRVKRDLEHATDIKIYQEKKYNTSVTNPCKPTTCTHLCLLIPRGYRCACPDGSPTSSSFTGTCPIGFESAKAEPYRCPCRNGGYCDKDVVTLCKCLPNFEGAHCEARVDKYPISGSSAIFANIVLPILLVLIALVLASGLFLFFKKRNFKPGFKNQSVAFRSGTNVEFSSPTFMHNGPHGNTNGEPLDSEFHLGTIKTTDFSNPMYEALGNGGEGGLSSKQAAENSGSKQVGLYEIADDLLEKKMPQEEHVYESPPSLGSAVLSPSSIVHRLSPQVHIRQTALNPTSVDTDNDKQQLVEEDKSEC</sequence>
<feature type="disulfide bond" evidence="17">
    <location>
        <begin position="3636"/>
        <end position="3648"/>
    </location>
</feature>
<feature type="disulfide bond" evidence="17">
    <location>
        <begin position="2866"/>
        <end position="2878"/>
    </location>
</feature>
<dbReference type="FunFam" id="4.10.400.10:FF:000121">
    <property type="entry name" value="low-density lipoprotein receptor-related protein 2"/>
    <property type="match status" value="1"/>
</dbReference>
<dbReference type="PANTHER" id="PTHR22722:SF14">
    <property type="entry name" value="MEGALIN, ISOFORM A"/>
    <property type="match status" value="1"/>
</dbReference>
<feature type="compositionally biased region" description="Basic and acidic residues" evidence="19">
    <location>
        <begin position="4384"/>
        <end position="4398"/>
    </location>
</feature>
<dbReference type="SUPFAM" id="SSF57424">
    <property type="entry name" value="LDL receptor-like module"/>
    <property type="match status" value="29"/>
</dbReference>
<dbReference type="FunFam" id="2.10.25.10:FF:000009">
    <property type="entry name" value="Low-density lipoprotein receptor isoform 1"/>
    <property type="match status" value="3"/>
</dbReference>
<feature type="disulfide bond" evidence="17">
    <location>
        <begin position="2823"/>
        <end position="2835"/>
    </location>
</feature>
<dbReference type="FunFam" id="4.10.400.10:FF:000181">
    <property type="entry name" value="Low-density lipoprotein RecePtor related"/>
    <property type="match status" value="1"/>
</dbReference>
<feature type="disulfide bond" evidence="16">
    <location>
        <begin position="4188"/>
        <end position="4197"/>
    </location>
</feature>
<dbReference type="GO" id="GO:0005886">
    <property type="term" value="C:plasma membrane"/>
    <property type="evidence" value="ECO:0007669"/>
    <property type="project" value="TreeGrafter"/>
</dbReference>
<dbReference type="Pfam" id="PF00057">
    <property type="entry name" value="Ldl_recept_a"/>
    <property type="match status" value="28"/>
</dbReference>
<feature type="disulfide bond" evidence="17">
    <location>
        <begin position="2690"/>
        <end position="2702"/>
    </location>
</feature>
<dbReference type="PROSITE" id="PS50026">
    <property type="entry name" value="EGF_3"/>
    <property type="match status" value="4"/>
</dbReference>
<feature type="disulfide bond" evidence="17">
    <location>
        <begin position="3572"/>
        <end position="3587"/>
    </location>
</feature>
<dbReference type="InterPro" id="IPR000742">
    <property type="entry name" value="EGF"/>
</dbReference>
<feature type="repeat" description="LDL-receptor class B" evidence="18">
    <location>
        <begin position="1260"/>
        <end position="1302"/>
    </location>
</feature>
<dbReference type="InterPro" id="IPR036055">
    <property type="entry name" value="LDL_receptor-like_sf"/>
</dbReference>
<keyword evidence="24" id="KW-1185">Reference proteome</keyword>
<dbReference type="FunFam" id="4.10.400.10:FF:000113">
    <property type="entry name" value="Low-density lipoprotein receptor-related protein 8"/>
    <property type="match status" value="1"/>
</dbReference>
<feature type="repeat" description="LDL-receptor class B" evidence="18">
    <location>
        <begin position="530"/>
        <end position="572"/>
    </location>
</feature>
<dbReference type="SUPFAM" id="SSF63825">
    <property type="entry name" value="YWTD domain"/>
    <property type="match status" value="8"/>
</dbReference>
<dbReference type="FunFam" id="4.10.400.10:FF:000155">
    <property type="entry name" value="Low-density lipoprotein receptor"/>
    <property type="match status" value="1"/>
</dbReference>
<feature type="disulfide bond" evidence="17">
    <location>
        <begin position="3599"/>
        <end position="3617"/>
    </location>
</feature>
<feature type="region of interest" description="Disordered" evidence="19">
    <location>
        <begin position="4373"/>
        <end position="4398"/>
    </location>
</feature>
<feature type="disulfide bond" evidence="17">
    <location>
        <begin position="1055"/>
        <end position="1067"/>
    </location>
</feature>
<evidence type="ECO:0000256" key="14">
    <source>
        <dbReference type="ARBA" id="ARBA00023180"/>
    </source>
</evidence>
<feature type="disulfide bond" evidence="17">
    <location>
        <begin position="2830"/>
        <end position="2848"/>
    </location>
</feature>
<keyword evidence="12" id="KW-0675">Receptor</keyword>
<dbReference type="PROSITE" id="PS50068">
    <property type="entry name" value="LDLRA_2"/>
    <property type="match status" value="30"/>
</dbReference>
<feature type="disulfide bond" evidence="17">
    <location>
        <begin position="3323"/>
        <end position="3338"/>
    </location>
</feature>
<dbReference type="GO" id="GO:0005509">
    <property type="term" value="F:calcium ion binding"/>
    <property type="evidence" value="ECO:0007669"/>
    <property type="project" value="InterPro"/>
</dbReference>